<evidence type="ECO:0000256" key="2">
    <source>
        <dbReference type="SAM" id="Phobius"/>
    </source>
</evidence>
<gene>
    <name evidence="3" type="ORF">DMP08_01675</name>
</gene>
<dbReference type="PANTHER" id="PTHR34475:SF1">
    <property type="entry name" value="CYTOSKELETON PROTEIN RODZ"/>
    <property type="match status" value="1"/>
</dbReference>
<feature type="region of interest" description="Disordered" evidence="1">
    <location>
        <begin position="92"/>
        <end position="174"/>
    </location>
</feature>
<sequence>MAQVNFGMILREARERKGYDLATAARRLRIRPDILRAIEENDFSRMPPRGYARNMVNAYARLVGLNPTEMTRMYLDEAYAYQVGRVRTETKTGARFDMGTGSRRAESSSGRSSGPVRPRERAAQQEAERPPRQNALGRTMYDDRREYVRDYGSRAGAPGRLYSEDRTHPSRHAALPNGHYTNFYAGPKAPNAVQSKLPFIIAGGVILILLILVLVLAFGGKGGNTDDAPKVPITGVTDTTQNGEGSSGGQETPAPQEAKPVETAPTKVTVEYKVATGKEVYAVITADGTQTPQMITGPVTETVDVTGTWSFATWVVDAVTITVDGKAVSFDGKDASGMPQCTVDFQAYLEQWKADHPDAASTGSSASTGAGSRSGTATGATGSTGTSTE</sequence>
<protein>
    <submittedName>
        <fullName evidence="3">Helix-turn-helix domain-containing protein</fullName>
    </submittedName>
</protein>
<dbReference type="PANTHER" id="PTHR34475">
    <property type="match status" value="1"/>
</dbReference>
<feature type="compositionally biased region" description="Low complexity" evidence="1">
    <location>
        <begin position="359"/>
        <end position="389"/>
    </location>
</feature>
<keyword evidence="2" id="KW-0472">Membrane</keyword>
<evidence type="ECO:0000256" key="1">
    <source>
        <dbReference type="SAM" id="MobiDB-lite"/>
    </source>
</evidence>
<feature type="region of interest" description="Disordered" evidence="1">
    <location>
        <begin position="226"/>
        <end position="264"/>
    </location>
</feature>
<reference evidence="4" key="1">
    <citation type="submission" date="2018-05" db="EMBL/GenBank/DDBJ databases">
        <title>Genome Sequencing of selected type strains of the family Eggerthellaceae.</title>
        <authorList>
            <person name="Danylec N."/>
            <person name="Stoll D.A."/>
            <person name="Doetsch A."/>
            <person name="Huch M."/>
        </authorList>
    </citation>
    <scope>NUCLEOTIDE SEQUENCE [LARGE SCALE GENOMIC DNA]</scope>
    <source>
        <strain evidence="4">DSM 16106</strain>
    </source>
</reference>
<dbReference type="OrthoDB" id="9797543at2"/>
<organism evidence="3 4">
    <name type="scientific">Paraeggerthella hongkongensis</name>
    <dbReference type="NCBI Taxonomy" id="230658"/>
    <lineage>
        <taxon>Bacteria</taxon>
        <taxon>Bacillati</taxon>
        <taxon>Actinomycetota</taxon>
        <taxon>Coriobacteriia</taxon>
        <taxon>Eggerthellales</taxon>
        <taxon>Eggerthellaceae</taxon>
        <taxon>Paraeggerthella</taxon>
    </lineage>
</organism>
<feature type="transmembrane region" description="Helical" evidence="2">
    <location>
        <begin position="197"/>
        <end position="218"/>
    </location>
</feature>
<evidence type="ECO:0000313" key="3">
    <source>
        <dbReference type="EMBL" id="RNL48350.1"/>
    </source>
</evidence>
<proteinExistence type="predicted"/>
<feature type="compositionally biased region" description="Basic and acidic residues" evidence="1">
    <location>
        <begin position="140"/>
        <end position="152"/>
    </location>
</feature>
<dbReference type="InterPro" id="IPR050400">
    <property type="entry name" value="Bact_Cytoskel_RodZ"/>
</dbReference>
<feature type="compositionally biased region" description="Low complexity" evidence="1">
    <location>
        <begin position="107"/>
        <end position="116"/>
    </location>
</feature>
<dbReference type="AlphaFoldDB" id="A0A3N0BKH3"/>
<name>A0A3N0BKH3_9ACTN</name>
<keyword evidence="2" id="KW-0812">Transmembrane</keyword>
<dbReference type="InterPro" id="IPR010982">
    <property type="entry name" value="Lambda_DNA-bd_dom_sf"/>
</dbReference>
<dbReference type="EMBL" id="QICD01000002">
    <property type="protein sequence ID" value="RNL48350.1"/>
    <property type="molecule type" value="Genomic_DNA"/>
</dbReference>
<feature type="compositionally biased region" description="Basic and acidic residues" evidence="1">
    <location>
        <begin position="117"/>
        <end position="131"/>
    </location>
</feature>
<comment type="caution">
    <text evidence="3">The sequence shown here is derived from an EMBL/GenBank/DDBJ whole genome shotgun (WGS) entry which is preliminary data.</text>
</comment>
<keyword evidence="4" id="KW-1185">Reference proteome</keyword>
<evidence type="ECO:0000313" key="4">
    <source>
        <dbReference type="Proteomes" id="UP000278632"/>
    </source>
</evidence>
<dbReference type="RefSeq" id="WP_123191275.1">
    <property type="nucleotide sequence ID" value="NZ_QICD01000002.1"/>
</dbReference>
<dbReference type="Proteomes" id="UP000278632">
    <property type="component" value="Unassembled WGS sequence"/>
</dbReference>
<keyword evidence="2" id="KW-1133">Transmembrane helix</keyword>
<accession>A0A3N0BKH3</accession>
<dbReference type="GO" id="GO:0003677">
    <property type="term" value="F:DNA binding"/>
    <property type="evidence" value="ECO:0007669"/>
    <property type="project" value="InterPro"/>
</dbReference>
<feature type="region of interest" description="Disordered" evidence="1">
    <location>
        <begin position="356"/>
        <end position="389"/>
    </location>
</feature>
<dbReference type="Gene3D" id="1.10.260.40">
    <property type="entry name" value="lambda repressor-like DNA-binding domains"/>
    <property type="match status" value="1"/>
</dbReference>
<dbReference type="Pfam" id="PF13413">
    <property type="entry name" value="HTH_25"/>
    <property type="match status" value="1"/>
</dbReference>